<proteinExistence type="predicted"/>
<accession>A0AAE0Q991</accession>
<evidence type="ECO:0000313" key="2">
    <source>
        <dbReference type="EMBL" id="KAK3516758.1"/>
    </source>
</evidence>
<name>A0AAE0Q991_9TELE</name>
<feature type="compositionally biased region" description="Basic and acidic residues" evidence="1">
    <location>
        <begin position="630"/>
        <end position="643"/>
    </location>
</feature>
<dbReference type="AlphaFoldDB" id="A0AAE0Q991"/>
<comment type="caution">
    <text evidence="2">The sequence shown here is derived from an EMBL/GenBank/DDBJ whole genome shotgun (WGS) entry which is preliminary data.</text>
</comment>
<feature type="compositionally biased region" description="Basic and acidic residues" evidence="1">
    <location>
        <begin position="1"/>
        <end position="12"/>
    </location>
</feature>
<dbReference type="Proteomes" id="UP001274896">
    <property type="component" value="Unassembled WGS sequence"/>
</dbReference>
<feature type="region of interest" description="Disordered" evidence="1">
    <location>
        <begin position="659"/>
        <end position="708"/>
    </location>
</feature>
<gene>
    <name evidence="2" type="ORF">QTP70_022555</name>
</gene>
<organism evidence="2 3">
    <name type="scientific">Hemibagrus guttatus</name>
    <dbReference type="NCBI Taxonomy" id="175788"/>
    <lineage>
        <taxon>Eukaryota</taxon>
        <taxon>Metazoa</taxon>
        <taxon>Chordata</taxon>
        <taxon>Craniata</taxon>
        <taxon>Vertebrata</taxon>
        <taxon>Euteleostomi</taxon>
        <taxon>Actinopterygii</taxon>
        <taxon>Neopterygii</taxon>
        <taxon>Teleostei</taxon>
        <taxon>Ostariophysi</taxon>
        <taxon>Siluriformes</taxon>
        <taxon>Bagridae</taxon>
        <taxon>Hemibagrus</taxon>
    </lineage>
</organism>
<feature type="region of interest" description="Disordered" evidence="1">
    <location>
        <begin position="626"/>
        <end position="646"/>
    </location>
</feature>
<feature type="compositionally biased region" description="Basic and acidic residues" evidence="1">
    <location>
        <begin position="688"/>
        <end position="699"/>
    </location>
</feature>
<protein>
    <submittedName>
        <fullName evidence="2">Uncharacterized protein</fullName>
    </submittedName>
</protein>
<reference evidence="2" key="1">
    <citation type="submission" date="2023-06" db="EMBL/GenBank/DDBJ databases">
        <title>Male Hemibagrus guttatus genome.</title>
        <authorList>
            <person name="Bian C."/>
        </authorList>
    </citation>
    <scope>NUCLEOTIDE SEQUENCE</scope>
    <source>
        <strain evidence="2">Male_cb2023</strain>
        <tissue evidence="2">Muscle</tissue>
    </source>
</reference>
<keyword evidence="3" id="KW-1185">Reference proteome</keyword>
<dbReference type="EMBL" id="JAUCMX010000019">
    <property type="protein sequence ID" value="KAK3516758.1"/>
    <property type="molecule type" value="Genomic_DNA"/>
</dbReference>
<feature type="region of interest" description="Disordered" evidence="1">
    <location>
        <begin position="1"/>
        <end position="29"/>
    </location>
</feature>
<feature type="compositionally biased region" description="Basic residues" evidence="1">
    <location>
        <begin position="659"/>
        <end position="674"/>
    </location>
</feature>
<evidence type="ECO:0000313" key="3">
    <source>
        <dbReference type="Proteomes" id="UP001274896"/>
    </source>
</evidence>
<sequence>MENSYSRDSKMNEKKRRRTTTLTTMSDQRPREWKAVTRGMTKQVTRLEFAAASTKIVTMVSSAVVRRLLKPLSKRFGIKAILEANDKLKEMTESKSSKCSVSDASAQRSPMEVSDFICHLGQRIVTEIKGAMLEAIWSSASGTRASCSMSAPSPAEGLVSQLDDLSIICTNEICDNILALYHSQKLHRRRGETTSVMSLKSLLDFQKLMKGLEKVVSVSRYSSWVTVSTTSDLVSTTTEVMSPGCASSAPQSMSPFSEQFKSVASEVVSEVLLKMEQKLASSMSSQTSVPASIETEPNFLRELAKSTAIGILQKLFCVLVNCGDADQTGPEHEQKFLSFAQEIHMDIHKRVFAFICERQQAISEKSKTFLDACTKTDAELDVSMENVQKSDAAGQFLDKATQVVSDVLVKRLTSQISIGLISTTGLGSSTAPSSMSLNLNQVLSGSVHKMISEVALEINDMEKGSEALVGEALVSDTDASSAPYTKSSSVFSSQLQSLSGLEESVLDAKREPLPSVQKSQYVPLHLFTVVRGQLKAFFTSFSKGADDDKGTDPSALSESEEDSVVPIYIDEEGSVHKLEVGQSLSDSVLVRRNSMLRSVQFPPQLIYKFVEESTQALLQNVLNTSVSDGSDGRSIHAAEDQEKKKRPRVRFVLKTSRHVVVKRPKKQKKRRRVPLRQGDRPSTSTSARLHEDSHKESKPSRSIFKNTRKTLGRIFSNISKTFTSIFNTSNRPRNSSE</sequence>
<evidence type="ECO:0000256" key="1">
    <source>
        <dbReference type="SAM" id="MobiDB-lite"/>
    </source>
</evidence>